<dbReference type="InterPro" id="IPR001792">
    <property type="entry name" value="Acylphosphatase-like_dom"/>
</dbReference>
<dbReference type="Gene3D" id="3.30.70.100">
    <property type="match status" value="1"/>
</dbReference>
<dbReference type="EMBL" id="BMXG01000005">
    <property type="protein sequence ID" value="GHB97117.1"/>
    <property type="molecule type" value="Genomic_DNA"/>
</dbReference>
<evidence type="ECO:0000313" key="8">
    <source>
        <dbReference type="Proteomes" id="UP000642829"/>
    </source>
</evidence>
<dbReference type="PANTHER" id="PTHR47268">
    <property type="entry name" value="ACYLPHOSPHATASE"/>
    <property type="match status" value="1"/>
</dbReference>
<evidence type="ECO:0000259" key="6">
    <source>
        <dbReference type="PROSITE" id="PS51160"/>
    </source>
</evidence>
<feature type="active site" evidence="4">
    <location>
        <position position="22"/>
    </location>
</feature>
<proteinExistence type="inferred from homology"/>
<comment type="catalytic activity">
    <reaction evidence="3 4">
        <text>an acyl phosphate + H2O = a carboxylate + phosphate + H(+)</text>
        <dbReference type="Rhea" id="RHEA:14965"/>
        <dbReference type="ChEBI" id="CHEBI:15377"/>
        <dbReference type="ChEBI" id="CHEBI:15378"/>
        <dbReference type="ChEBI" id="CHEBI:29067"/>
        <dbReference type="ChEBI" id="CHEBI:43474"/>
        <dbReference type="ChEBI" id="CHEBI:59918"/>
        <dbReference type="EC" id="3.6.1.7"/>
    </reaction>
</comment>
<evidence type="ECO:0000256" key="1">
    <source>
        <dbReference type="ARBA" id="ARBA00005614"/>
    </source>
</evidence>
<dbReference type="EC" id="3.6.1.7" evidence="2 4"/>
<gene>
    <name evidence="7" type="ORF">GCM10007047_11390</name>
</gene>
<feature type="active site" evidence="4">
    <location>
        <position position="40"/>
    </location>
</feature>
<protein>
    <recommendedName>
        <fullName evidence="2 4">acylphosphatase</fullName>
        <ecNumber evidence="2 4">3.6.1.7</ecNumber>
    </recommendedName>
</protein>
<keyword evidence="4" id="KW-0378">Hydrolase</keyword>
<evidence type="ECO:0000256" key="2">
    <source>
        <dbReference type="ARBA" id="ARBA00012150"/>
    </source>
</evidence>
<evidence type="ECO:0000256" key="4">
    <source>
        <dbReference type="PROSITE-ProRule" id="PRU00520"/>
    </source>
</evidence>
<keyword evidence="8" id="KW-1185">Reference proteome</keyword>
<evidence type="ECO:0000256" key="5">
    <source>
        <dbReference type="RuleBase" id="RU004168"/>
    </source>
</evidence>
<reference evidence="7" key="2">
    <citation type="submission" date="2020-09" db="EMBL/GenBank/DDBJ databases">
        <authorList>
            <person name="Sun Q."/>
            <person name="Kim S."/>
        </authorList>
    </citation>
    <scope>NUCLEOTIDE SEQUENCE</scope>
    <source>
        <strain evidence="7">KCTC 12870</strain>
    </source>
</reference>
<feature type="domain" description="Acylphosphatase-like" evidence="6">
    <location>
        <begin position="7"/>
        <end position="93"/>
    </location>
</feature>
<reference evidence="7" key="1">
    <citation type="journal article" date="2014" name="Int. J. Syst. Evol. Microbiol.">
        <title>Complete genome sequence of Corynebacterium casei LMG S-19264T (=DSM 44701T), isolated from a smear-ripened cheese.</title>
        <authorList>
            <consortium name="US DOE Joint Genome Institute (JGI-PGF)"/>
            <person name="Walter F."/>
            <person name="Albersmeier A."/>
            <person name="Kalinowski J."/>
            <person name="Ruckert C."/>
        </authorList>
    </citation>
    <scope>NUCLEOTIDE SEQUENCE</scope>
    <source>
        <strain evidence="7">KCTC 12870</strain>
    </source>
</reference>
<evidence type="ECO:0000313" key="7">
    <source>
        <dbReference type="EMBL" id="GHB97117.1"/>
    </source>
</evidence>
<dbReference type="InterPro" id="IPR036046">
    <property type="entry name" value="Acylphosphatase-like_dom_sf"/>
</dbReference>
<dbReference type="Pfam" id="PF00708">
    <property type="entry name" value="Acylphosphatase"/>
    <property type="match status" value="1"/>
</dbReference>
<sequence>MPDSIYREEVHFTGRVQGVGFRYATLQAAKEFEVTGEVKNLPDGRVQLVAEGKESEVTAFREEVQDRLKPFIREIDLKRETCPPNYRSFEITR</sequence>
<dbReference type="PANTHER" id="PTHR47268:SF4">
    <property type="entry name" value="ACYLPHOSPHATASE"/>
    <property type="match status" value="1"/>
</dbReference>
<comment type="similarity">
    <text evidence="1 5">Belongs to the acylphosphatase family.</text>
</comment>
<organism evidence="7 8">
    <name type="scientific">Cerasicoccus arenae</name>
    <dbReference type="NCBI Taxonomy" id="424488"/>
    <lineage>
        <taxon>Bacteria</taxon>
        <taxon>Pseudomonadati</taxon>
        <taxon>Verrucomicrobiota</taxon>
        <taxon>Opitutia</taxon>
        <taxon>Puniceicoccales</taxon>
        <taxon>Cerasicoccaceae</taxon>
        <taxon>Cerasicoccus</taxon>
    </lineage>
</organism>
<evidence type="ECO:0000256" key="3">
    <source>
        <dbReference type="ARBA" id="ARBA00047645"/>
    </source>
</evidence>
<name>A0A8J3GCB3_9BACT</name>
<dbReference type="InterPro" id="IPR020456">
    <property type="entry name" value="Acylphosphatase"/>
</dbReference>
<accession>A0A8J3GCB3</accession>
<dbReference type="PROSITE" id="PS51160">
    <property type="entry name" value="ACYLPHOSPHATASE_3"/>
    <property type="match status" value="1"/>
</dbReference>
<dbReference type="SUPFAM" id="SSF54975">
    <property type="entry name" value="Acylphosphatase/BLUF domain-like"/>
    <property type="match status" value="1"/>
</dbReference>
<dbReference type="RefSeq" id="WP_189512796.1">
    <property type="nucleotide sequence ID" value="NZ_BMXG01000005.1"/>
</dbReference>
<dbReference type="GO" id="GO:0003998">
    <property type="term" value="F:acylphosphatase activity"/>
    <property type="evidence" value="ECO:0007669"/>
    <property type="project" value="UniProtKB-EC"/>
</dbReference>
<dbReference type="Proteomes" id="UP000642829">
    <property type="component" value="Unassembled WGS sequence"/>
</dbReference>
<dbReference type="AlphaFoldDB" id="A0A8J3GCB3"/>
<comment type="caution">
    <text evidence="7">The sequence shown here is derived from an EMBL/GenBank/DDBJ whole genome shotgun (WGS) entry which is preliminary data.</text>
</comment>